<evidence type="ECO:0000313" key="7">
    <source>
        <dbReference type="Proteomes" id="UP000003226"/>
    </source>
</evidence>
<dbReference type="GO" id="GO:0006355">
    <property type="term" value="P:regulation of DNA-templated transcription"/>
    <property type="evidence" value="ECO:0007669"/>
    <property type="project" value="InterPro"/>
</dbReference>
<dbReference type="InterPro" id="IPR011006">
    <property type="entry name" value="CheY-like_superfamily"/>
</dbReference>
<feature type="modified residue" description="4-aspartylphosphate" evidence="3">
    <location>
        <position position="60"/>
    </location>
</feature>
<dbReference type="RefSeq" id="WP_007804324.1">
    <property type="nucleotide sequence ID" value="NZ_AJXT01000003.1"/>
</dbReference>
<dbReference type="Pfam" id="PF00196">
    <property type="entry name" value="GerE"/>
    <property type="match status" value="1"/>
</dbReference>
<dbReference type="SMART" id="SM00448">
    <property type="entry name" value="REC"/>
    <property type="match status" value="1"/>
</dbReference>
<evidence type="ECO:0000256" key="3">
    <source>
        <dbReference type="PROSITE-ProRule" id="PRU00169"/>
    </source>
</evidence>
<dbReference type="SUPFAM" id="SSF46894">
    <property type="entry name" value="C-terminal effector domain of the bipartite response regulators"/>
    <property type="match status" value="1"/>
</dbReference>
<sequence>MSAGNPAIRILIADDHPLLREGVAAVLEQEPDIELVAEASDGLEAVEQFRHHRPDVTLMDLEMPGMGGIEAIQAIRKEFEHAVIMVLTTYKGDAQALRALKAGAKGYMLKSAVRKELVDSIRLLHAGKRCIPAEIATEIASHAVDDALTLREMAVLKCVAAGQSNKVIARELSISEDTVKVHMKSILSKLDARARTHAVTIALRRGIIGP</sequence>
<dbReference type="STRING" id="1163407.UU7_00500"/>
<dbReference type="PANTHER" id="PTHR43214:SF43">
    <property type="entry name" value="TWO-COMPONENT RESPONSE REGULATOR"/>
    <property type="match status" value="1"/>
</dbReference>
<evidence type="ECO:0000313" key="6">
    <source>
        <dbReference type="EMBL" id="EIL95373.1"/>
    </source>
</evidence>
<dbReference type="InterPro" id="IPR058245">
    <property type="entry name" value="NreC/VraR/RcsB-like_REC"/>
</dbReference>
<dbReference type="EMBL" id="AJXT01000003">
    <property type="protein sequence ID" value="EIL95373.1"/>
    <property type="molecule type" value="Genomic_DNA"/>
</dbReference>
<gene>
    <name evidence="6" type="ORF">UU7_00500</name>
</gene>
<evidence type="ECO:0000259" key="5">
    <source>
        <dbReference type="PROSITE" id="PS50110"/>
    </source>
</evidence>
<dbReference type="InterPro" id="IPR000792">
    <property type="entry name" value="Tscrpt_reg_LuxR_C"/>
</dbReference>
<keyword evidence="2" id="KW-0238">DNA-binding</keyword>
<proteinExistence type="predicted"/>
<feature type="domain" description="Response regulatory" evidence="5">
    <location>
        <begin position="9"/>
        <end position="125"/>
    </location>
</feature>
<dbReference type="eggNOG" id="COG2197">
    <property type="taxonomic scope" value="Bacteria"/>
</dbReference>
<dbReference type="InterPro" id="IPR016032">
    <property type="entry name" value="Sig_transdc_resp-reg_C-effctor"/>
</dbReference>
<dbReference type="Proteomes" id="UP000003226">
    <property type="component" value="Unassembled WGS sequence"/>
</dbReference>
<dbReference type="Pfam" id="PF00072">
    <property type="entry name" value="Response_reg"/>
    <property type="match status" value="1"/>
</dbReference>
<feature type="domain" description="HTH luxR-type" evidence="4">
    <location>
        <begin position="141"/>
        <end position="206"/>
    </location>
</feature>
<dbReference type="PRINTS" id="PR00038">
    <property type="entry name" value="HTHLUXR"/>
</dbReference>
<keyword evidence="1 3" id="KW-0597">Phosphoprotein</keyword>
<dbReference type="OrthoDB" id="9796655at2"/>
<dbReference type="PROSITE" id="PS50043">
    <property type="entry name" value="HTH_LUXR_2"/>
    <property type="match status" value="1"/>
</dbReference>
<dbReference type="InterPro" id="IPR001789">
    <property type="entry name" value="Sig_transdc_resp-reg_receiver"/>
</dbReference>
<name>I4W7D2_9GAMM</name>
<dbReference type="Gene3D" id="3.40.50.2300">
    <property type="match status" value="1"/>
</dbReference>
<dbReference type="AlphaFoldDB" id="I4W7D2"/>
<dbReference type="SMART" id="SM00421">
    <property type="entry name" value="HTH_LUXR"/>
    <property type="match status" value="1"/>
</dbReference>
<organism evidence="6 7">
    <name type="scientific">Rhodanobacter spathiphylli B39</name>
    <dbReference type="NCBI Taxonomy" id="1163407"/>
    <lineage>
        <taxon>Bacteria</taxon>
        <taxon>Pseudomonadati</taxon>
        <taxon>Pseudomonadota</taxon>
        <taxon>Gammaproteobacteria</taxon>
        <taxon>Lysobacterales</taxon>
        <taxon>Rhodanobacteraceae</taxon>
        <taxon>Rhodanobacter</taxon>
    </lineage>
</organism>
<dbReference type="SUPFAM" id="SSF52172">
    <property type="entry name" value="CheY-like"/>
    <property type="match status" value="1"/>
</dbReference>
<protein>
    <submittedName>
        <fullName evidence="6">Two component LuxR family transcriptional regulator</fullName>
    </submittedName>
</protein>
<comment type="caution">
    <text evidence="6">The sequence shown here is derived from an EMBL/GenBank/DDBJ whole genome shotgun (WGS) entry which is preliminary data.</text>
</comment>
<dbReference type="PROSITE" id="PS50110">
    <property type="entry name" value="RESPONSE_REGULATORY"/>
    <property type="match status" value="1"/>
</dbReference>
<evidence type="ECO:0000259" key="4">
    <source>
        <dbReference type="PROSITE" id="PS50043"/>
    </source>
</evidence>
<dbReference type="CDD" id="cd06170">
    <property type="entry name" value="LuxR_C_like"/>
    <property type="match status" value="1"/>
</dbReference>
<dbReference type="GO" id="GO:0003677">
    <property type="term" value="F:DNA binding"/>
    <property type="evidence" value="ECO:0007669"/>
    <property type="project" value="UniProtKB-KW"/>
</dbReference>
<dbReference type="CDD" id="cd17535">
    <property type="entry name" value="REC_NarL-like"/>
    <property type="match status" value="1"/>
</dbReference>
<evidence type="ECO:0000256" key="1">
    <source>
        <dbReference type="ARBA" id="ARBA00022553"/>
    </source>
</evidence>
<dbReference type="PANTHER" id="PTHR43214">
    <property type="entry name" value="TWO-COMPONENT RESPONSE REGULATOR"/>
    <property type="match status" value="1"/>
</dbReference>
<keyword evidence="7" id="KW-1185">Reference proteome</keyword>
<reference evidence="6 7" key="1">
    <citation type="journal article" date="2012" name="J. Bacteriol.">
        <title>Genome sequences for six rhodanobacter strains, isolated from soils and the terrestrial subsurface, with variable denitrification capabilities.</title>
        <authorList>
            <person name="Kostka J.E."/>
            <person name="Green S.J."/>
            <person name="Rishishwar L."/>
            <person name="Prakash O."/>
            <person name="Katz L.S."/>
            <person name="Marino-Ramirez L."/>
            <person name="Jordan I.K."/>
            <person name="Munk C."/>
            <person name="Ivanova N."/>
            <person name="Mikhailova N."/>
            <person name="Watson D.B."/>
            <person name="Brown S.D."/>
            <person name="Palumbo A.V."/>
            <person name="Brooks S.C."/>
        </authorList>
    </citation>
    <scope>NUCLEOTIDE SEQUENCE [LARGE SCALE GENOMIC DNA]</scope>
    <source>
        <strain evidence="6 7">B39</strain>
    </source>
</reference>
<dbReference type="InterPro" id="IPR039420">
    <property type="entry name" value="WalR-like"/>
</dbReference>
<accession>I4W7D2</accession>
<dbReference type="PROSITE" id="PS00622">
    <property type="entry name" value="HTH_LUXR_1"/>
    <property type="match status" value="1"/>
</dbReference>
<evidence type="ECO:0000256" key="2">
    <source>
        <dbReference type="ARBA" id="ARBA00023125"/>
    </source>
</evidence>
<dbReference type="GO" id="GO:0000160">
    <property type="term" value="P:phosphorelay signal transduction system"/>
    <property type="evidence" value="ECO:0007669"/>
    <property type="project" value="InterPro"/>
</dbReference>